<evidence type="ECO:0000259" key="3">
    <source>
        <dbReference type="Pfam" id="PF07727"/>
    </source>
</evidence>
<dbReference type="SUPFAM" id="SSF56672">
    <property type="entry name" value="DNA/RNA polymerases"/>
    <property type="match status" value="1"/>
</dbReference>
<evidence type="ECO:0000256" key="2">
    <source>
        <dbReference type="SAM" id="MobiDB-lite"/>
    </source>
</evidence>
<feature type="domain" description="GAG-pre-integrase" evidence="4">
    <location>
        <begin position="667"/>
        <end position="739"/>
    </location>
</feature>
<feature type="region of interest" description="Disordered" evidence="2">
    <location>
        <begin position="498"/>
        <end position="554"/>
    </location>
</feature>
<keyword evidence="1" id="KW-0175">Coiled coil</keyword>
<accession>A0A6L2KK53</accession>
<dbReference type="InterPro" id="IPR025724">
    <property type="entry name" value="GAG-pre-integrase_dom"/>
</dbReference>
<reference evidence="5" key="1">
    <citation type="journal article" date="2019" name="Sci. Rep.">
        <title>Draft genome of Tanacetum cinerariifolium, the natural source of mosquito coil.</title>
        <authorList>
            <person name="Yamashiro T."/>
            <person name="Shiraishi A."/>
            <person name="Satake H."/>
            <person name="Nakayama K."/>
        </authorList>
    </citation>
    <scope>NUCLEOTIDE SEQUENCE</scope>
</reference>
<evidence type="ECO:0008006" key="6">
    <source>
        <dbReference type="Google" id="ProtNLM"/>
    </source>
</evidence>
<dbReference type="InterPro" id="IPR013103">
    <property type="entry name" value="RVT_2"/>
</dbReference>
<sequence length="1426" mass="163405">MTPEPGDTNCEVPVNETFHVQTDDELTEKELKQIEADDQAIQTILLSLLEDIYATVDSYETAQEILLQVQQMMKGSEIGIQEKKEKFFNKWERFTSNDGESIESYYHRFIKLMNDLKRNKHFLEKIASNLKFLNNLQPEWSRHVTIVHQKKDLHTTDYTQLYDFLKYNQKENYMQQLMPNPKDITDPTTAMNMALALMGKAFKLNYLTPTNNNQMISSNPRNRQIAQLRMNMGQNIQIQMVGAAADLDEIEEVSANCILMANLQQASTSGTQADKAPVYDSDGSAEVKSTIVTLQRVVKHRMTLETHNLLSSAHQDLYEIVKGENFPIVNQVDARVQNFEIQFLKEAVKFVGDFKSLAKEADESLAQHNALELEIERLLRAVVGQDIMSVVQNNSVVDTSNLQTELERTKERFESCIIKKENEYAKLWNDWYKKCDECKFDKISYDKAYKDMQQKIERLQAQLGDLKGKSKDTSCVSDTLNPLSQKLVNENVELEFQDNTRGTSTNTKFAKQSILGKPPTRGIDNTKTRRPQPRSNTKNDRVPSTSKSSCIKNKEVEVEEHRRNLLLSKNKKHMSSTCNNVKFDTQGSPTMFMVRRLGLLQAHDRKSKILINFVWKFMGTVRFENDHVTAILGKFCDSDLEVAFKRNACFVRNLEGVDLLKGDRSTNLYTINLHDMASASPICLMARASSTKSWLWHQRLSHLNFDTINDLAKNDLVSGLPKFKYHKEHLCPSCEQGKSKRASHPPKPVPNSRSKDEVPEVIKTFLKRITVLLLSHVIIIITNNGTEFKNQVLKEYFDGRKPDISFLHVFEALCYPKNDREDIGKLGAKKTMNVSFDELSAMAFEQRNSKPELQSMTSGKINSRLDLTYASSTITSQQPTEGELDLMFEAMYDDFIGGQPSAAQRTVLVAQAQQDHPLEQVIGEPSRLVLTRNQLRSDGDMCMYALTVLVPTPDNISPLTLKWLFKNKHDEEKMVIRNKSCLVVRGYRQEEGIDFKESFALVARMEAIRIFLAYVAHKSFSVFQMDMKTAFLHGSLKEDVYVCQPEGFIDVDHPSYVYKLKKVLYGLKQAPRAWYEELSTFLLQNHFFKGTIDPTLFIRRFDNDILVVQVYVDDIIFGSTHPRMESCDPVGTPMEIKDKLDLDQNWTPVDAAKYRSMIGALMYLTSSRPNIVHATCLCARYLAKPIEKHLKKVKRIFRYLRGTINTVLWYTKDSSFELTGFSDADYAGCKDTFKSTSGGAQFLGEKLVSWSSKKQDYTALSIAKAKYVSLSACCAKVLWMRTQLTNYGFQFKKILIYCDSKSTIAISCNPVQHSRTKHIAVHYRFIKEHVEKGIVPTEIELELEQSQQGSSHEVSVQYSYCKTVLTEPEDQTVPLQPHSNGVKIQDLMLNQQRYIQDESSFYQSLLQISDVQALPQKNMFKIMWNM</sequence>
<dbReference type="PANTHER" id="PTHR11439">
    <property type="entry name" value="GAG-POL-RELATED RETROTRANSPOSON"/>
    <property type="match status" value="1"/>
</dbReference>
<feature type="compositionally biased region" description="Polar residues" evidence="2">
    <location>
        <begin position="498"/>
        <end position="510"/>
    </location>
</feature>
<dbReference type="CDD" id="cd09272">
    <property type="entry name" value="RNase_HI_RT_Ty1"/>
    <property type="match status" value="1"/>
</dbReference>
<dbReference type="PANTHER" id="PTHR11439:SF495">
    <property type="entry name" value="REVERSE TRANSCRIPTASE, RNA-DEPENDENT DNA POLYMERASE-RELATED"/>
    <property type="match status" value="1"/>
</dbReference>
<dbReference type="InterPro" id="IPR043502">
    <property type="entry name" value="DNA/RNA_pol_sf"/>
</dbReference>
<gene>
    <name evidence="5" type="ORF">Tci_021816</name>
</gene>
<dbReference type="EMBL" id="BKCJ010002623">
    <property type="protein sequence ID" value="GEU49838.1"/>
    <property type="molecule type" value="Genomic_DNA"/>
</dbReference>
<evidence type="ECO:0000256" key="1">
    <source>
        <dbReference type="SAM" id="Coils"/>
    </source>
</evidence>
<feature type="region of interest" description="Disordered" evidence="2">
    <location>
        <begin position="735"/>
        <end position="755"/>
    </location>
</feature>
<name>A0A6L2KK53_TANCI</name>
<feature type="coiled-coil region" evidence="1">
    <location>
        <begin position="442"/>
        <end position="469"/>
    </location>
</feature>
<feature type="domain" description="Reverse transcriptase Ty1/copia-type" evidence="3">
    <location>
        <begin position="949"/>
        <end position="1120"/>
    </location>
</feature>
<dbReference type="Pfam" id="PF07727">
    <property type="entry name" value="RVT_2"/>
    <property type="match status" value="1"/>
</dbReference>
<evidence type="ECO:0000259" key="4">
    <source>
        <dbReference type="Pfam" id="PF13976"/>
    </source>
</evidence>
<feature type="compositionally biased region" description="Polar residues" evidence="2">
    <location>
        <begin position="542"/>
        <end position="551"/>
    </location>
</feature>
<protein>
    <recommendedName>
        <fullName evidence="6">Retrovirus-related Pol polyprotein from transposon TNT 1-94</fullName>
    </recommendedName>
</protein>
<evidence type="ECO:0000313" key="5">
    <source>
        <dbReference type="EMBL" id="GEU49838.1"/>
    </source>
</evidence>
<proteinExistence type="predicted"/>
<dbReference type="Pfam" id="PF13976">
    <property type="entry name" value="gag_pre-integrs"/>
    <property type="match status" value="1"/>
</dbReference>
<comment type="caution">
    <text evidence="5">The sequence shown here is derived from an EMBL/GenBank/DDBJ whole genome shotgun (WGS) entry which is preliminary data.</text>
</comment>
<organism evidence="5">
    <name type="scientific">Tanacetum cinerariifolium</name>
    <name type="common">Dalmatian daisy</name>
    <name type="synonym">Chrysanthemum cinerariifolium</name>
    <dbReference type="NCBI Taxonomy" id="118510"/>
    <lineage>
        <taxon>Eukaryota</taxon>
        <taxon>Viridiplantae</taxon>
        <taxon>Streptophyta</taxon>
        <taxon>Embryophyta</taxon>
        <taxon>Tracheophyta</taxon>
        <taxon>Spermatophyta</taxon>
        <taxon>Magnoliopsida</taxon>
        <taxon>eudicotyledons</taxon>
        <taxon>Gunneridae</taxon>
        <taxon>Pentapetalae</taxon>
        <taxon>asterids</taxon>
        <taxon>campanulids</taxon>
        <taxon>Asterales</taxon>
        <taxon>Asteraceae</taxon>
        <taxon>Asteroideae</taxon>
        <taxon>Anthemideae</taxon>
        <taxon>Anthemidinae</taxon>
        <taxon>Tanacetum</taxon>
    </lineage>
</organism>